<dbReference type="InterPro" id="IPR001352">
    <property type="entry name" value="RNase_HII/HIII"/>
</dbReference>
<dbReference type="Proteomes" id="UP000320672">
    <property type="component" value="Chromosome"/>
</dbReference>
<dbReference type="GO" id="GO:0004523">
    <property type="term" value="F:RNA-DNA hybrid ribonuclease activity"/>
    <property type="evidence" value="ECO:0007669"/>
    <property type="project" value="InterPro"/>
</dbReference>
<dbReference type="PANTHER" id="PTHR10954:SF23">
    <property type="entry name" value="RIBONUCLEASE"/>
    <property type="match status" value="1"/>
</dbReference>
<evidence type="ECO:0000256" key="2">
    <source>
        <dbReference type="ARBA" id="ARBA00004496"/>
    </source>
</evidence>
<dbReference type="GO" id="GO:0043137">
    <property type="term" value="P:DNA replication, removal of RNA primer"/>
    <property type="evidence" value="ECO:0007669"/>
    <property type="project" value="TreeGrafter"/>
</dbReference>
<reference evidence="6 7" key="1">
    <citation type="submission" date="2019-02" db="EMBL/GenBank/DDBJ databases">
        <title>Deep-cultivation of Planctomycetes and their phenomic and genomic characterization uncovers novel biology.</title>
        <authorList>
            <person name="Wiegand S."/>
            <person name="Jogler M."/>
            <person name="Boedeker C."/>
            <person name="Pinto D."/>
            <person name="Vollmers J."/>
            <person name="Rivas-Marin E."/>
            <person name="Kohn T."/>
            <person name="Peeters S.H."/>
            <person name="Heuer A."/>
            <person name="Rast P."/>
            <person name="Oberbeckmann S."/>
            <person name="Bunk B."/>
            <person name="Jeske O."/>
            <person name="Meyerdierks A."/>
            <person name="Storesund J.E."/>
            <person name="Kallscheuer N."/>
            <person name="Luecker S."/>
            <person name="Lage O.M."/>
            <person name="Pohl T."/>
            <person name="Merkel B.J."/>
            <person name="Hornburger P."/>
            <person name="Mueller R.-W."/>
            <person name="Bruemmer F."/>
            <person name="Labrenz M."/>
            <person name="Spormann A.M."/>
            <person name="Op den Camp H."/>
            <person name="Overmann J."/>
            <person name="Amann R."/>
            <person name="Jetten M.S.M."/>
            <person name="Mascher T."/>
            <person name="Medema M.H."/>
            <person name="Devos D.P."/>
            <person name="Kaster A.-K."/>
            <person name="Ovreas L."/>
            <person name="Rohde M."/>
            <person name="Galperin M.Y."/>
            <person name="Jogler C."/>
        </authorList>
    </citation>
    <scope>NUCLEOTIDE SEQUENCE [LARGE SCALE GENOMIC DNA]</scope>
    <source>
        <strain evidence="6 7">FF011L</strain>
    </source>
</reference>
<evidence type="ECO:0000256" key="1">
    <source>
        <dbReference type="ARBA" id="ARBA00004065"/>
    </source>
</evidence>
<dbReference type="Gene3D" id="3.30.420.10">
    <property type="entry name" value="Ribonuclease H-like superfamily/Ribonuclease H"/>
    <property type="match status" value="2"/>
</dbReference>
<dbReference type="PANTHER" id="PTHR10954">
    <property type="entry name" value="RIBONUCLEASE H2 SUBUNIT A"/>
    <property type="match status" value="1"/>
</dbReference>
<evidence type="ECO:0000313" key="6">
    <source>
        <dbReference type="EMBL" id="QDS93300.1"/>
    </source>
</evidence>
<dbReference type="GO" id="GO:0006298">
    <property type="term" value="P:mismatch repair"/>
    <property type="evidence" value="ECO:0007669"/>
    <property type="project" value="TreeGrafter"/>
</dbReference>
<keyword evidence="7" id="KW-1185">Reference proteome</keyword>
<evidence type="ECO:0000256" key="5">
    <source>
        <dbReference type="ARBA" id="ARBA00022490"/>
    </source>
</evidence>
<dbReference type="GO" id="GO:0005737">
    <property type="term" value="C:cytoplasm"/>
    <property type="evidence" value="ECO:0007669"/>
    <property type="project" value="UniProtKB-SubCell"/>
</dbReference>
<name>A0A517MEI4_9BACT</name>
<dbReference type="InterPro" id="IPR036397">
    <property type="entry name" value="RNaseH_sf"/>
</dbReference>
<evidence type="ECO:0000256" key="3">
    <source>
        <dbReference type="ARBA" id="ARBA00008378"/>
    </source>
</evidence>
<protein>
    <recommendedName>
        <fullName evidence="4">Ribonuclease HIII</fullName>
    </recommendedName>
</protein>
<dbReference type="EMBL" id="CP036262">
    <property type="protein sequence ID" value="QDS93300.1"/>
    <property type="molecule type" value="Genomic_DNA"/>
</dbReference>
<dbReference type="SUPFAM" id="SSF53098">
    <property type="entry name" value="Ribonuclease H-like"/>
    <property type="match status" value="1"/>
</dbReference>
<dbReference type="KEGG" id="rml:FF011L_20620"/>
<sequence length="323" mass="36398">MLLIATDEAGYGPKLGPLVIAATVWRLPDSKPMQAIEALSEKVVLPGLPAISVADSKTVFKPRQKQGLLGLETTMNAAVQWAFPKKKRKSFYDWLAMSAPADVRPLTDQPWFAKTDLQKAPFLTCSRLQDCQEFAAEELRRVWQAKGAELVSVVQRVIDAKRFNLACQQATNKAQVLSELTNGMVAQVIAEQTDEKIAVYCDRHGGRAYYGPLLKQAIPESSVTIESETKNESRYRLEVGKQQIEWRFTVKGDSFPPVSFASMLAKYTRERSMECFNRYWGAETVSALKPTAGYPQDAVRFLEEIETDREERQIPVEMLVRSR</sequence>
<organism evidence="6 7">
    <name type="scientific">Roseimaritima multifibrata</name>
    <dbReference type="NCBI Taxonomy" id="1930274"/>
    <lineage>
        <taxon>Bacteria</taxon>
        <taxon>Pseudomonadati</taxon>
        <taxon>Planctomycetota</taxon>
        <taxon>Planctomycetia</taxon>
        <taxon>Pirellulales</taxon>
        <taxon>Pirellulaceae</taxon>
        <taxon>Roseimaritima</taxon>
    </lineage>
</organism>
<gene>
    <name evidence="6" type="ORF">FF011L_20620</name>
</gene>
<dbReference type="OrthoDB" id="5498373at2"/>
<keyword evidence="5" id="KW-0963">Cytoplasm</keyword>
<evidence type="ECO:0000256" key="4">
    <source>
        <dbReference type="ARBA" id="ARBA00021407"/>
    </source>
</evidence>
<evidence type="ECO:0000313" key="7">
    <source>
        <dbReference type="Proteomes" id="UP000320672"/>
    </source>
</evidence>
<comment type="subcellular location">
    <subcellularLocation>
        <location evidence="2">Cytoplasm</location>
    </subcellularLocation>
</comment>
<dbReference type="RefSeq" id="WP_145351489.1">
    <property type="nucleotide sequence ID" value="NZ_CP036262.1"/>
</dbReference>
<dbReference type="GO" id="GO:0032299">
    <property type="term" value="C:ribonuclease H2 complex"/>
    <property type="evidence" value="ECO:0007669"/>
    <property type="project" value="TreeGrafter"/>
</dbReference>
<dbReference type="GO" id="GO:0003723">
    <property type="term" value="F:RNA binding"/>
    <property type="evidence" value="ECO:0007669"/>
    <property type="project" value="InterPro"/>
</dbReference>
<comment type="similarity">
    <text evidence="3">Belongs to the RNase HII family. RnhC subfamily.</text>
</comment>
<accession>A0A517MEI4</accession>
<proteinExistence type="inferred from homology"/>
<dbReference type="AlphaFoldDB" id="A0A517MEI4"/>
<comment type="function">
    <text evidence="1">Endonuclease that specifically degrades the RNA of RNA-DNA hybrids.</text>
</comment>
<dbReference type="InterPro" id="IPR012337">
    <property type="entry name" value="RNaseH-like_sf"/>
</dbReference>